<evidence type="ECO:0000313" key="3">
    <source>
        <dbReference type="EMBL" id="NLT79369.1"/>
    </source>
</evidence>
<feature type="domain" description="PRD" evidence="2">
    <location>
        <begin position="65"/>
        <end position="170"/>
    </location>
</feature>
<evidence type="ECO:0000313" key="4">
    <source>
        <dbReference type="Proteomes" id="UP000767327"/>
    </source>
</evidence>
<dbReference type="InterPro" id="IPR036650">
    <property type="entry name" value="CAT_RNA-bd_dom_sf"/>
</dbReference>
<organism evidence="3 4">
    <name type="scientific">Bifidobacterium crudilactis</name>
    <dbReference type="NCBI Taxonomy" id="327277"/>
    <lineage>
        <taxon>Bacteria</taxon>
        <taxon>Bacillati</taxon>
        <taxon>Actinomycetota</taxon>
        <taxon>Actinomycetes</taxon>
        <taxon>Bifidobacteriales</taxon>
        <taxon>Bifidobacteriaceae</taxon>
        <taxon>Bifidobacterium</taxon>
    </lineage>
</organism>
<dbReference type="PROSITE" id="PS51372">
    <property type="entry name" value="PRD_2"/>
    <property type="match status" value="2"/>
</dbReference>
<dbReference type="Proteomes" id="UP000767327">
    <property type="component" value="Unassembled WGS sequence"/>
</dbReference>
<dbReference type="PANTHER" id="PTHR30185">
    <property type="entry name" value="CRYPTIC BETA-GLUCOSIDE BGL OPERON ANTITERMINATOR"/>
    <property type="match status" value="1"/>
</dbReference>
<dbReference type="RefSeq" id="WP_273173147.1">
    <property type="nucleotide sequence ID" value="NZ_CP181270.1"/>
</dbReference>
<dbReference type="InterPro" id="IPR036634">
    <property type="entry name" value="PRD_sf"/>
</dbReference>
<feature type="domain" description="PRD" evidence="2">
    <location>
        <begin position="171"/>
        <end position="282"/>
    </location>
</feature>
<dbReference type="SUPFAM" id="SSF50151">
    <property type="entry name" value="SacY-like RNA-binding domain"/>
    <property type="match status" value="1"/>
</dbReference>
<dbReference type="GO" id="GO:0006355">
    <property type="term" value="P:regulation of DNA-templated transcription"/>
    <property type="evidence" value="ECO:0007669"/>
    <property type="project" value="InterPro"/>
</dbReference>
<dbReference type="Pfam" id="PF00874">
    <property type="entry name" value="PRD"/>
    <property type="match status" value="2"/>
</dbReference>
<dbReference type="Gene3D" id="2.30.24.10">
    <property type="entry name" value="CAT RNA-binding domain"/>
    <property type="match status" value="1"/>
</dbReference>
<name>A0A971IC63_9BIFI</name>
<dbReference type="InterPro" id="IPR004341">
    <property type="entry name" value="CAT_RNA-bd_dom"/>
</dbReference>
<dbReference type="InterPro" id="IPR050661">
    <property type="entry name" value="BglG_antiterminators"/>
</dbReference>
<dbReference type="Gene3D" id="1.10.1790.10">
    <property type="entry name" value="PRD domain"/>
    <property type="match status" value="2"/>
</dbReference>
<protein>
    <submittedName>
        <fullName evidence="3">PRD domain-containing protein</fullName>
    </submittedName>
</protein>
<comment type="caution">
    <text evidence="3">The sequence shown here is derived from an EMBL/GenBank/DDBJ whole genome shotgun (WGS) entry which is preliminary data.</text>
</comment>
<dbReference type="GO" id="GO:0003723">
    <property type="term" value="F:RNA binding"/>
    <property type="evidence" value="ECO:0007669"/>
    <property type="project" value="InterPro"/>
</dbReference>
<sequence length="287" mass="31882">MEILRVFNNNVVLAKDDHADEVILTGRGLGFQTKPGAHVDPTKVVRKFIPSDGRDPDHMAEMLSCISPDIIQLVTDAMQASGLKELSQNKPMLVMALSDHVGFALQRIKKGIAVEYPLQAEVEHLYPEEYAKANELLHALNAKLNDVLPKAEAIAFALHLVNAGFSSGDLTYTYTMTGIIQQMLAVVESSCNVTLDSSSINVGRFITHLRYLFVRIHQHKQLEGDERSPIATAIMQSYPEAMDCAQKLATIVELRFDVNLTDDEIAYLALHVYRVAQQPKVGSKNRQ</sequence>
<accession>A0A971IC63</accession>
<dbReference type="Pfam" id="PF03123">
    <property type="entry name" value="CAT_RBD"/>
    <property type="match status" value="1"/>
</dbReference>
<reference evidence="3" key="1">
    <citation type="journal article" date="2020" name="Biotechnol. Biofuels">
        <title>New insights from the biogas microbiome by comprehensive genome-resolved metagenomics of nearly 1600 species originating from multiple anaerobic digesters.</title>
        <authorList>
            <person name="Campanaro S."/>
            <person name="Treu L."/>
            <person name="Rodriguez-R L.M."/>
            <person name="Kovalovszki A."/>
            <person name="Ziels R.M."/>
            <person name="Maus I."/>
            <person name="Zhu X."/>
            <person name="Kougias P.G."/>
            <person name="Basile A."/>
            <person name="Luo G."/>
            <person name="Schluter A."/>
            <person name="Konstantinidis K.T."/>
            <person name="Angelidaki I."/>
        </authorList>
    </citation>
    <scope>NUCLEOTIDE SEQUENCE</scope>
    <source>
        <strain evidence="3">AS01afH2WH_6</strain>
    </source>
</reference>
<proteinExistence type="predicted"/>
<dbReference type="SMART" id="SM01061">
    <property type="entry name" value="CAT_RBD"/>
    <property type="match status" value="1"/>
</dbReference>
<gene>
    <name evidence="3" type="ORF">GXW98_03660</name>
</gene>
<dbReference type="InterPro" id="IPR011608">
    <property type="entry name" value="PRD"/>
</dbReference>
<dbReference type="PANTHER" id="PTHR30185:SF16">
    <property type="entry name" value="PROTEIN GLCT"/>
    <property type="match status" value="1"/>
</dbReference>
<dbReference type="EMBL" id="JAAXZR010000016">
    <property type="protein sequence ID" value="NLT79369.1"/>
    <property type="molecule type" value="Genomic_DNA"/>
</dbReference>
<dbReference type="SUPFAM" id="SSF63520">
    <property type="entry name" value="PTS-regulatory domain, PRD"/>
    <property type="match status" value="2"/>
</dbReference>
<keyword evidence="1" id="KW-0677">Repeat</keyword>
<reference evidence="3" key="2">
    <citation type="submission" date="2020-01" db="EMBL/GenBank/DDBJ databases">
        <authorList>
            <person name="Campanaro S."/>
        </authorList>
    </citation>
    <scope>NUCLEOTIDE SEQUENCE</scope>
    <source>
        <strain evidence="3">AS01afH2WH_6</strain>
    </source>
</reference>
<evidence type="ECO:0000256" key="1">
    <source>
        <dbReference type="ARBA" id="ARBA00022737"/>
    </source>
</evidence>
<evidence type="ECO:0000259" key="2">
    <source>
        <dbReference type="PROSITE" id="PS51372"/>
    </source>
</evidence>
<dbReference type="AlphaFoldDB" id="A0A971IC63"/>